<proteinExistence type="predicted"/>
<keyword evidence="1" id="KW-0479">Metal-binding</keyword>
<dbReference type="GO" id="GO:0005509">
    <property type="term" value="F:calcium ion binding"/>
    <property type="evidence" value="ECO:0007669"/>
    <property type="project" value="InterPro"/>
</dbReference>
<dbReference type="SMART" id="SM00054">
    <property type="entry name" value="EFh"/>
    <property type="match status" value="4"/>
</dbReference>
<dbReference type="WBParaSite" id="maker-uti_cns_0009471-snap-gene-0.2-mRNA-1">
    <property type="protein sequence ID" value="maker-uti_cns_0009471-snap-gene-0.2-mRNA-1"/>
    <property type="gene ID" value="maker-uti_cns_0009471-snap-gene-0.2"/>
</dbReference>
<dbReference type="Pfam" id="PF13202">
    <property type="entry name" value="EF-hand_5"/>
    <property type="match status" value="1"/>
</dbReference>
<dbReference type="InterPro" id="IPR018247">
    <property type="entry name" value="EF_Hand_1_Ca_BS"/>
</dbReference>
<dbReference type="PROSITE" id="PS00018">
    <property type="entry name" value="EF_HAND_1"/>
    <property type="match status" value="2"/>
</dbReference>
<dbReference type="PANTHER" id="PTHR34524">
    <property type="entry name" value="CALCYPHOSIN"/>
    <property type="match status" value="1"/>
</dbReference>
<dbReference type="InterPro" id="IPR011992">
    <property type="entry name" value="EF-hand-dom_pair"/>
</dbReference>
<keyword evidence="3" id="KW-0106">Calcium</keyword>
<sequence length="294" mass="32800">SHDSHEPTPRAASPPESFPLRQIPAPSAPPAHSAVALTAETDDDKAPVVRFANGRRRLSASRSVHGNFCVEAMVATDRGSAELAAKAKKQLASGKAADPLEKLRLVCLSRGASGIEGIGRQFRIIDDDGSRSLDRREFYKGCTDFGADLSKEEMDQIFDRIDKDRSGTLDFDEFLQALRPPMSSARRELITKAFRKLDRTGDGVITVEDLRGVYNCKHHPKYQNGQWTEDDVFKEFLRTFETPNDADGVVTKEEFFNYYSGVSASVDNDAYFDLMMRNAYKIWYNNAPATAFSQ</sequence>
<evidence type="ECO:0000313" key="6">
    <source>
        <dbReference type="Proteomes" id="UP000095280"/>
    </source>
</evidence>
<name>A0A1I8I1U9_9PLAT</name>
<evidence type="ECO:0000259" key="5">
    <source>
        <dbReference type="PROSITE" id="PS50222"/>
    </source>
</evidence>
<dbReference type="PROSITE" id="PS50222">
    <property type="entry name" value="EF_HAND_2"/>
    <property type="match status" value="3"/>
</dbReference>
<dbReference type="InterPro" id="IPR051581">
    <property type="entry name" value="Ca-bind"/>
</dbReference>
<keyword evidence="6" id="KW-1185">Reference proteome</keyword>
<dbReference type="Gene3D" id="1.10.238.10">
    <property type="entry name" value="EF-hand"/>
    <property type="match status" value="2"/>
</dbReference>
<feature type="domain" description="EF-hand" evidence="5">
    <location>
        <begin position="149"/>
        <end position="184"/>
    </location>
</feature>
<dbReference type="Proteomes" id="UP000095280">
    <property type="component" value="Unplaced"/>
</dbReference>
<dbReference type="Pfam" id="PF13499">
    <property type="entry name" value="EF-hand_7"/>
    <property type="match status" value="1"/>
</dbReference>
<keyword evidence="2" id="KW-0677">Repeat</keyword>
<reference evidence="7" key="1">
    <citation type="submission" date="2016-11" db="UniProtKB">
        <authorList>
            <consortium name="WormBaseParasite"/>
        </authorList>
    </citation>
    <scope>IDENTIFICATION</scope>
</reference>
<dbReference type="AlphaFoldDB" id="A0A1I8I1U9"/>
<feature type="region of interest" description="Disordered" evidence="4">
    <location>
        <begin position="1"/>
        <end position="39"/>
    </location>
</feature>
<organism evidence="6 7">
    <name type="scientific">Macrostomum lignano</name>
    <dbReference type="NCBI Taxonomy" id="282301"/>
    <lineage>
        <taxon>Eukaryota</taxon>
        <taxon>Metazoa</taxon>
        <taxon>Spiralia</taxon>
        <taxon>Lophotrochozoa</taxon>
        <taxon>Platyhelminthes</taxon>
        <taxon>Rhabditophora</taxon>
        <taxon>Macrostomorpha</taxon>
        <taxon>Macrostomida</taxon>
        <taxon>Macrostomidae</taxon>
        <taxon>Macrostomum</taxon>
    </lineage>
</organism>
<protein>
    <submittedName>
        <fullName evidence="7">Calcyphosin-like protein</fullName>
    </submittedName>
</protein>
<dbReference type="GO" id="GO:0043226">
    <property type="term" value="C:organelle"/>
    <property type="evidence" value="ECO:0007669"/>
    <property type="project" value="UniProtKB-ARBA"/>
</dbReference>
<feature type="domain" description="EF-hand" evidence="5">
    <location>
        <begin position="113"/>
        <end position="148"/>
    </location>
</feature>
<dbReference type="InterPro" id="IPR002048">
    <property type="entry name" value="EF_hand_dom"/>
</dbReference>
<evidence type="ECO:0000256" key="4">
    <source>
        <dbReference type="SAM" id="MobiDB-lite"/>
    </source>
</evidence>
<accession>A0A1I8I1U9</accession>
<evidence type="ECO:0000313" key="7">
    <source>
        <dbReference type="WBParaSite" id="maker-uti_cns_0009471-snap-gene-0.2-mRNA-1"/>
    </source>
</evidence>
<dbReference type="CDD" id="cd00051">
    <property type="entry name" value="EFh"/>
    <property type="match status" value="1"/>
</dbReference>
<evidence type="ECO:0000256" key="2">
    <source>
        <dbReference type="ARBA" id="ARBA00022737"/>
    </source>
</evidence>
<feature type="domain" description="EF-hand" evidence="5">
    <location>
        <begin position="185"/>
        <end position="220"/>
    </location>
</feature>
<dbReference type="FunFam" id="1.10.238.10:FF:000178">
    <property type="entry name" value="Calmodulin-2 A"/>
    <property type="match status" value="1"/>
</dbReference>
<evidence type="ECO:0000256" key="1">
    <source>
        <dbReference type="ARBA" id="ARBA00022723"/>
    </source>
</evidence>
<dbReference type="SUPFAM" id="SSF47473">
    <property type="entry name" value="EF-hand"/>
    <property type="match status" value="1"/>
</dbReference>
<evidence type="ECO:0000256" key="3">
    <source>
        <dbReference type="ARBA" id="ARBA00022837"/>
    </source>
</evidence>
<dbReference type="PANTHER" id="PTHR34524:SF6">
    <property type="entry name" value="CALCYPHOSINE LIKE"/>
    <property type="match status" value="1"/>
</dbReference>